<dbReference type="Proteomes" id="UP001175271">
    <property type="component" value="Unassembled WGS sequence"/>
</dbReference>
<dbReference type="InterPro" id="IPR002110">
    <property type="entry name" value="Ankyrin_rpt"/>
</dbReference>
<dbReference type="EMBL" id="JAUCMV010000003">
    <property type="protein sequence ID" value="KAK0411172.1"/>
    <property type="molecule type" value="Genomic_DNA"/>
</dbReference>
<dbReference type="Gene3D" id="1.25.40.20">
    <property type="entry name" value="Ankyrin repeat-containing domain"/>
    <property type="match status" value="1"/>
</dbReference>
<keyword evidence="1" id="KW-0040">ANK repeat</keyword>
<evidence type="ECO:0000256" key="1">
    <source>
        <dbReference type="PROSITE-ProRule" id="PRU00023"/>
    </source>
</evidence>
<reference evidence="2" key="1">
    <citation type="submission" date="2023-06" db="EMBL/GenBank/DDBJ databases">
        <title>Genomic analysis of the entomopathogenic nematode Steinernema hermaphroditum.</title>
        <authorList>
            <person name="Schwarz E.M."/>
            <person name="Heppert J.K."/>
            <person name="Baniya A."/>
            <person name="Schwartz H.T."/>
            <person name="Tan C.-H."/>
            <person name="Antoshechkin I."/>
            <person name="Sternberg P.W."/>
            <person name="Goodrich-Blair H."/>
            <person name="Dillman A.R."/>
        </authorList>
    </citation>
    <scope>NUCLEOTIDE SEQUENCE</scope>
    <source>
        <strain evidence="2">PS9179</strain>
        <tissue evidence="2">Whole animal</tissue>
    </source>
</reference>
<comment type="caution">
    <text evidence="2">The sequence shown here is derived from an EMBL/GenBank/DDBJ whole genome shotgun (WGS) entry which is preliminary data.</text>
</comment>
<evidence type="ECO:0008006" key="4">
    <source>
        <dbReference type="Google" id="ProtNLM"/>
    </source>
</evidence>
<keyword evidence="3" id="KW-1185">Reference proteome</keyword>
<feature type="repeat" description="ANK" evidence="1">
    <location>
        <begin position="195"/>
        <end position="227"/>
    </location>
</feature>
<dbReference type="Pfam" id="PF12796">
    <property type="entry name" value="Ank_2"/>
    <property type="match status" value="1"/>
</dbReference>
<dbReference type="InterPro" id="IPR036770">
    <property type="entry name" value="Ankyrin_rpt-contain_sf"/>
</dbReference>
<dbReference type="AlphaFoldDB" id="A0AA39HSB9"/>
<feature type="repeat" description="ANK" evidence="1">
    <location>
        <begin position="228"/>
        <end position="260"/>
    </location>
</feature>
<accession>A0AA39HSB9</accession>
<organism evidence="2 3">
    <name type="scientific">Steinernema hermaphroditum</name>
    <dbReference type="NCBI Taxonomy" id="289476"/>
    <lineage>
        <taxon>Eukaryota</taxon>
        <taxon>Metazoa</taxon>
        <taxon>Ecdysozoa</taxon>
        <taxon>Nematoda</taxon>
        <taxon>Chromadorea</taxon>
        <taxon>Rhabditida</taxon>
        <taxon>Tylenchina</taxon>
        <taxon>Panagrolaimomorpha</taxon>
        <taxon>Strongyloidoidea</taxon>
        <taxon>Steinernematidae</taxon>
        <taxon>Steinernema</taxon>
    </lineage>
</organism>
<dbReference type="PROSITE" id="PS50297">
    <property type="entry name" value="ANK_REP_REGION"/>
    <property type="match status" value="1"/>
</dbReference>
<protein>
    <recommendedName>
        <fullName evidence="4">ANK_REP_REGION domain-containing protein</fullName>
    </recommendedName>
</protein>
<dbReference type="PROSITE" id="PS50088">
    <property type="entry name" value="ANK_REPEAT"/>
    <property type="match status" value="2"/>
</dbReference>
<name>A0AA39HSB9_9BILA</name>
<evidence type="ECO:0000313" key="3">
    <source>
        <dbReference type="Proteomes" id="UP001175271"/>
    </source>
</evidence>
<evidence type="ECO:0000313" key="2">
    <source>
        <dbReference type="EMBL" id="KAK0411172.1"/>
    </source>
</evidence>
<sequence>MLRLRLLSLLTTRTNTECSNSTRKVVCIMVRSTVVVDKMGLPRNCKDLIEDLEIENALDLVQRFREFVHRSVYPQCIKRILAHIVNGDFIQFKNSIDSGCLLAQQRIVTNGLPSEVKSSLPLTPDSIRRRIYENVLKAGYDSSREVTLFMYLSVSHGKDLKCQNVNHGYCRIMLDIIKNASPGVVREQLMMRTKIDRSALHYAATTGQACQLATLLQGGIYMDLTDKSGRSALHYAIERSSRLLVLCLLLGGADMSKSQKSRPCYAPRLLSASHSNTLELGQYLNGRMEYVQEMFMHWANKFCENFCSIDQRYSEIHCMRLSRDSDNLSTTSCIPEDLQRSVCVDINEGIFGLSKDNDTSLSVLMFPVFYRLRRDSDDDSYKLELCRTDFFSSCRKAENVIAGRVLLKGAYMELFLESEITPEHNGYFYMYHLPKTVVPGPHELFFNLDLKRMSSEQLQSCFFIVGVVSIKRKRPIKIEHHPQRNNPEMKQKSD</sequence>
<gene>
    <name evidence="2" type="ORF">QR680_005526</name>
</gene>
<proteinExistence type="predicted"/>
<dbReference type="SUPFAM" id="SSF48403">
    <property type="entry name" value="Ankyrin repeat"/>
    <property type="match status" value="1"/>
</dbReference>